<accession>A0A3N0YZ33</accession>
<evidence type="ECO:0000313" key="3">
    <source>
        <dbReference type="EMBL" id="ROL51565.1"/>
    </source>
</evidence>
<evidence type="ECO:0000313" key="4">
    <source>
        <dbReference type="Proteomes" id="UP000281406"/>
    </source>
</evidence>
<dbReference type="GO" id="GO:0005524">
    <property type="term" value="F:ATP binding"/>
    <property type="evidence" value="ECO:0007669"/>
    <property type="project" value="InterPro"/>
</dbReference>
<dbReference type="InterPro" id="IPR020003">
    <property type="entry name" value="ATPase_a/bsu_AS"/>
</dbReference>
<gene>
    <name evidence="3" type="ORF">DPX16_3254</name>
</gene>
<dbReference type="EMBL" id="RJVU01018580">
    <property type="protein sequence ID" value="ROL51565.1"/>
    <property type="molecule type" value="Genomic_DNA"/>
</dbReference>
<dbReference type="Proteomes" id="UP000281406">
    <property type="component" value="Unassembled WGS sequence"/>
</dbReference>
<dbReference type="PROSITE" id="PS00152">
    <property type="entry name" value="ATPASE_ALPHA_BETA"/>
    <property type="match status" value="1"/>
</dbReference>
<keyword evidence="4" id="KW-1185">Reference proteome</keyword>
<sequence length="120" mass="13428">MERLLKTTEAGVLCIRERPDSRVNIRKYLTVSVRIRFGSLLLHADGKSTSTKPLAQQRKQPLMTQLMLVKLQCVSFDGNDNEATHPSLSPAVDFALSLSRFDSSSHITAVISRAERREGM</sequence>
<evidence type="ECO:0000256" key="2">
    <source>
        <dbReference type="ARBA" id="ARBA00023065"/>
    </source>
</evidence>
<reference evidence="3 4" key="1">
    <citation type="submission" date="2018-10" db="EMBL/GenBank/DDBJ databases">
        <title>Genome assembly for a Yunnan-Guizhou Plateau 3E fish, Anabarilius grahami (Regan), and its evolutionary and genetic applications.</title>
        <authorList>
            <person name="Jiang W."/>
        </authorList>
    </citation>
    <scope>NUCLEOTIDE SEQUENCE [LARGE SCALE GENOMIC DNA]</scope>
    <source>
        <strain evidence="3">AG-KIZ</strain>
        <tissue evidence="3">Muscle</tissue>
    </source>
</reference>
<protein>
    <submittedName>
        <fullName evidence="3">Uncharacterized protein</fullName>
    </submittedName>
</protein>
<name>A0A3N0YZ33_ANAGA</name>
<evidence type="ECO:0000256" key="1">
    <source>
        <dbReference type="ARBA" id="ARBA00022448"/>
    </source>
</evidence>
<keyword evidence="2" id="KW-0406">Ion transport</keyword>
<proteinExistence type="predicted"/>
<keyword evidence="1" id="KW-0813">Transport</keyword>
<organism evidence="3 4">
    <name type="scientific">Anabarilius grahami</name>
    <name type="common">Kanglang fish</name>
    <name type="synonym">Barilius grahami</name>
    <dbReference type="NCBI Taxonomy" id="495550"/>
    <lineage>
        <taxon>Eukaryota</taxon>
        <taxon>Metazoa</taxon>
        <taxon>Chordata</taxon>
        <taxon>Craniata</taxon>
        <taxon>Vertebrata</taxon>
        <taxon>Euteleostomi</taxon>
        <taxon>Actinopterygii</taxon>
        <taxon>Neopterygii</taxon>
        <taxon>Teleostei</taxon>
        <taxon>Ostariophysi</taxon>
        <taxon>Cypriniformes</taxon>
        <taxon>Xenocyprididae</taxon>
        <taxon>Xenocypridinae</taxon>
        <taxon>Xenocypridinae incertae sedis</taxon>
        <taxon>Anabarilius</taxon>
    </lineage>
</organism>
<dbReference type="AlphaFoldDB" id="A0A3N0YZ33"/>
<comment type="caution">
    <text evidence="3">The sequence shown here is derived from an EMBL/GenBank/DDBJ whole genome shotgun (WGS) entry which is preliminary data.</text>
</comment>